<gene>
    <name evidence="4" type="ORF">ABT322_39655</name>
</gene>
<keyword evidence="2" id="KW-0472">Membrane</keyword>
<proteinExistence type="predicted"/>
<sequence>MNDTPGWTSPGSAPSDGQEPGASGPADRPATGEPADRPNAEPTSPGTKWSKEQPPPGQWSAPTGPGQTPPPPPPRTGWGTPPPPPGGYGGQGRGYGGPGGYGWGGPPPAAKPGVIPLRPLGVGEILDGAVSTMRTYWRTVLGISLTVAIFTEIIVVLLQGLVLDNTSSDALNDPDATLSELADALTATTVNSGVIFLISLIGTVVATALLTTVTSRAVLGRPVTTREAWRDARPQVIKLFGLIVLLLLMVAGILLVAMLPGLLVTATAGGEGGVALTALGFLAGALVAVWLMVRFSLASPALMLEKQGIKKAMGRSTKLVNGSWWRVFGIQLLATVIANIVASIIVIPFTFLAATLSGDGVSGFLEGGGDLGWTFLVVSGVGSVIGSMITFPITAGVTVLLYIDQRIRREALDLELARAAGVQGPGSPGTVPGN</sequence>
<name>A0ABV1VT89_9ACTN</name>
<evidence type="ECO:0000313" key="5">
    <source>
        <dbReference type="Proteomes" id="UP001490330"/>
    </source>
</evidence>
<keyword evidence="5" id="KW-1185">Reference proteome</keyword>
<keyword evidence="2" id="KW-0812">Transmembrane</keyword>
<feature type="transmembrane region" description="Helical" evidence="2">
    <location>
        <begin position="239"/>
        <end position="263"/>
    </location>
</feature>
<comment type="caution">
    <text evidence="4">The sequence shown here is derived from an EMBL/GenBank/DDBJ whole genome shotgun (WGS) entry which is preliminary data.</text>
</comment>
<feature type="transmembrane region" description="Helical" evidence="2">
    <location>
        <begin position="140"/>
        <end position="162"/>
    </location>
</feature>
<dbReference type="PANTHER" id="PTHR33133">
    <property type="entry name" value="OS08G0107100 PROTEIN-RELATED"/>
    <property type="match status" value="1"/>
</dbReference>
<feature type="domain" description="Glycerophosphoryl diester phosphodiesterase membrane" evidence="3">
    <location>
        <begin position="277"/>
        <end position="355"/>
    </location>
</feature>
<evidence type="ECO:0000256" key="1">
    <source>
        <dbReference type="SAM" id="MobiDB-lite"/>
    </source>
</evidence>
<feature type="compositionally biased region" description="Polar residues" evidence="1">
    <location>
        <begin position="1"/>
        <end position="12"/>
    </location>
</feature>
<dbReference type="RefSeq" id="WP_350725882.1">
    <property type="nucleotide sequence ID" value="NZ_JBEPCO010000079.1"/>
</dbReference>
<feature type="region of interest" description="Disordered" evidence="1">
    <location>
        <begin position="1"/>
        <end position="104"/>
    </location>
</feature>
<accession>A0ABV1VT89</accession>
<feature type="transmembrane region" description="Helical" evidence="2">
    <location>
        <begin position="324"/>
        <end position="353"/>
    </location>
</feature>
<keyword evidence="2" id="KW-1133">Transmembrane helix</keyword>
<feature type="compositionally biased region" description="Gly residues" evidence="1">
    <location>
        <begin position="87"/>
        <end position="104"/>
    </location>
</feature>
<dbReference type="Proteomes" id="UP001490330">
    <property type="component" value="Unassembled WGS sequence"/>
</dbReference>
<evidence type="ECO:0000256" key="2">
    <source>
        <dbReference type="SAM" id="Phobius"/>
    </source>
</evidence>
<evidence type="ECO:0000259" key="3">
    <source>
        <dbReference type="Pfam" id="PF10110"/>
    </source>
</evidence>
<dbReference type="Pfam" id="PF10110">
    <property type="entry name" value="GPDPase_memb"/>
    <property type="match status" value="1"/>
</dbReference>
<feature type="compositionally biased region" description="Pro residues" evidence="1">
    <location>
        <begin position="67"/>
        <end position="86"/>
    </location>
</feature>
<organism evidence="4 5">
    <name type="scientific">Streptomyces flaveolus</name>
    <dbReference type="NCBI Taxonomy" id="67297"/>
    <lineage>
        <taxon>Bacteria</taxon>
        <taxon>Bacillati</taxon>
        <taxon>Actinomycetota</taxon>
        <taxon>Actinomycetes</taxon>
        <taxon>Kitasatosporales</taxon>
        <taxon>Streptomycetaceae</taxon>
        <taxon>Streptomyces</taxon>
    </lineage>
</organism>
<reference evidence="4 5" key="1">
    <citation type="submission" date="2024-06" db="EMBL/GenBank/DDBJ databases">
        <title>The Natural Products Discovery Center: Release of the First 8490 Sequenced Strains for Exploring Actinobacteria Biosynthetic Diversity.</title>
        <authorList>
            <person name="Kalkreuter E."/>
            <person name="Kautsar S.A."/>
            <person name="Yang D."/>
            <person name="Bader C.D."/>
            <person name="Teijaro C.N."/>
            <person name="Fluegel L."/>
            <person name="Davis C.M."/>
            <person name="Simpson J.R."/>
            <person name="Lauterbach L."/>
            <person name="Steele A.D."/>
            <person name="Gui C."/>
            <person name="Meng S."/>
            <person name="Li G."/>
            <person name="Viehrig K."/>
            <person name="Ye F."/>
            <person name="Su P."/>
            <person name="Kiefer A.F."/>
            <person name="Nichols A."/>
            <person name="Cepeda A.J."/>
            <person name="Yan W."/>
            <person name="Fan B."/>
            <person name="Jiang Y."/>
            <person name="Adhikari A."/>
            <person name="Zheng C.-J."/>
            <person name="Schuster L."/>
            <person name="Cowan T.M."/>
            <person name="Smanski M.J."/>
            <person name="Chevrette M.G."/>
            <person name="De Carvalho L.P.S."/>
            <person name="Shen B."/>
        </authorList>
    </citation>
    <scope>NUCLEOTIDE SEQUENCE [LARGE SCALE GENOMIC DNA]</scope>
    <source>
        <strain evidence="4 5">NPDC000632</strain>
    </source>
</reference>
<feature type="transmembrane region" description="Helical" evidence="2">
    <location>
        <begin position="275"/>
        <end position="303"/>
    </location>
</feature>
<dbReference type="InterPro" id="IPR018476">
    <property type="entry name" value="GlyceroP-diester-Pdiesterase_M"/>
</dbReference>
<feature type="transmembrane region" description="Helical" evidence="2">
    <location>
        <begin position="194"/>
        <end position="219"/>
    </location>
</feature>
<feature type="transmembrane region" description="Helical" evidence="2">
    <location>
        <begin position="373"/>
        <end position="403"/>
    </location>
</feature>
<dbReference type="EMBL" id="JBEPCV010000076">
    <property type="protein sequence ID" value="MER6909707.1"/>
    <property type="molecule type" value="Genomic_DNA"/>
</dbReference>
<evidence type="ECO:0000313" key="4">
    <source>
        <dbReference type="EMBL" id="MER6909707.1"/>
    </source>
</evidence>
<protein>
    <submittedName>
        <fullName evidence="4">Glycerophosphoryl diester phosphodiesterase membrane domain-containing protein</fullName>
    </submittedName>
</protein>
<dbReference type="PANTHER" id="PTHR33133:SF1">
    <property type="entry name" value="EXPRESSED PROTEIN-RELATED"/>
    <property type="match status" value="1"/>
</dbReference>